<dbReference type="Pfam" id="PF01890">
    <property type="entry name" value="CbiG_C"/>
    <property type="match status" value="1"/>
</dbReference>
<dbReference type="GO" id="GO:0009236">
    <property type="term" value="P:cobalamin biosynthetic process"/>
    <property type="evidence" value="ECO:0007669"/>
    <property type="project" value="InterPro"/>
</dbReference>
<dbReference type="PANTHER" id="PTHR37477">
    <property type="entry name" value="COBALT-PRECORRIN-5A HYDROLASE"/>
    <property type="match status" value="1"/>
</dbReference>
<feature type="domain" description="CobE/GbiG C-terminal" evidence="1">
    <location>
        <begin position="9"/>
        <end position="132"/>
    </location>
</feature>
<dbReference type="Gene3D" id="3.30.420.180">
    <property type="entry name" value="CobE/GbiG C-terminal domain"/>
    <property type="match status" value="1"/>
</dbReference>
<gene>
    <name evidence="2" type="ORF">GALL_526610</name>
</gene>
<proteinExistence type="predicted"/>
<name>A0A1J5P4W4_9ZZZZ</name>
<evidence type="ECO:0000259" key="1">
    <source>
        <dbReference type="Pfam" id="PF01890"/>
    </source>
</evidence>
<organism evidence="2">
    <name type="scientific">mine drainage metagenome</name>
    <dbReference type="NCBI Taxonomy" id="410659"/>
    <lineage>
        <taxon>unclassified sequences</taxon>
        <taxon>metagenomes</taxon>
        <taxon>ecological metagenomes</taxon>
    </lineage>
</organism>
<accession>A0A1J5P4W4</accession>
<dbReference type="InterPro" id="IPR052553">
    <property type="entry name" value="CbiG_hydrolase"/>
</dbReference>
<sequence length="139" mass="14520">MSNPLLQVAIGLGCDRGTPLATVVHTLDAALAQAGLLRAQVRVLATIEGKRDEAAFLELAALGGWPLQFFSAGELATMPVLNPSATVLRYMGTPSVCEAAALLAARATAAQLLVEKFKYKGIDGRNATVSIASFPFSFS</sequence>
<comment type="caution">
    <text evidence="2">The sequence shown here is derived from an EMBL/GenBank/DDBJ whole genome shotgun (WGS) entry which is preliminary data.</text>
</comment>
<dbReference type="PANTHER" id="PTHR37477:SF1">
    <property type="entry name" value="COBALT-PRECORRIN-5A HYDROLASE"/>
    <property type="match status" value="1"/>
</dbReference>
<dbReference type="InterPro" id="IPR002750">
    <property type="entry name" value="CobE/GbiG_C"/>
</dbReference>
<dbReference type="AlphaFoldDB" id="A0A1J5P4W4"/>
<evidence type="ECO:0000313" key="2">
    <source>
        <dbReference type="EMBL" id="OIQ65776.1"/>
    </source>
</evidence>
<dbReference type="SUPFAM" id="SSF159664">
    <property type="entry name" value="CobE/GbiG C-terminal domain-like"/>
    <property type="match status" value="1"/>
</dbReference>
<dbReference type="EMBL" id="MLJW01007070">
    <property type="protein sequence ID" value="OIQ65776.1"/>
    <property type="molecule type" value="Genomic_DNA"/>
</dbReference>
<dbReference type="InterPro" id="IPR036518">
    <property type="entry name" value="CobE/GbiG_C_sf"/>
</dbReference>
<reference evidence="2" key="1">
    <citation type="submission" date="2016-10" db="EMBL/GenBank/DDBJ databases">
        <title>Sequence of Gallionella enrichment culture.</title>
        <authorList>
            <person name="Poehlein A."/>
            <person name="Muehling M."/>
            <person name="Daniel R."/>
        </authorList>
    </citation>
    <scope>NUCLEOTIDE SEQUENCE</scope>
</reference>
<protein>
    <submittedName>
        <fullName evidence="2">Cobalamin biosynthesis protein CbiG</fullName>
    </submittedName>
</protein>